<proteinExistence type="predicted"/>
<evidence type="ECO:0000313" key="2">
    <source>
        <dbReference type="EMBL" id="RRT76805.1"/>
    </source>
</evidence>
<evidence type="ECO:0000256" key="1">
    <source>
        <dbReference type="SAM" id="MobiDB-lite"/>
    </source>
</evidence>
<organism evidence="2 3">
    <name type="scientific">Ensete ventricosum</name>
    <name type="common">Abyssinian banana</name>
    <name type="synonym">Musa ensete</name>
    <dbReference type="NCBI Taxonomy" id="4639"/>
    <lineage>
        <taxon>Eukaryota</taxon>
        <taxon>Viridiplantae</taxon>
        <taxon>Streptophyta</taxon>
        <taxon>Embryophyta</taxon>
        <taxon>Tracheophyta</taxon>
        <taxon>Spermatophyta</taxon>
        <taxon>Magnoliopsida</taxon>
        <taxon>Liliopsida</taxon>
        <taxon>Zingiberales</taxon>
        <taxon>Musaceae</taxon>
        <taxon>Ensete</taxon>
    </lineage>
</organism>
<feature type="region of interest" description="Disordered" evidence="1">
    <location>
        <begin position="59"/>
        <end position="91"/>
    </location>
</feature>
<reference evidence="2 3" key="1">
    <citation type="journal article" date="2014" name="Agronomy (Basel)">
        <title>A Draft Genome Sequence for Ensete ventricosum, the Drought-Tolerant Tree Against Hunger.</title>
        <authorList>
            <person name="Harrison J."/>
            <person name="Moore K.A."/>
            <person name="Paszkiewicz K."/>
            <person name="Jones T."/>
            <person name="Grant M."/>
            <person name="Ambacheew D."/>
            <person name="Muzemil S."/>
            <person name="Studholme D.J."/>
        </authorList>
    </citation>
    <scope>NUCLEOTIDE SEQUENCE [LARGE SCALE GENOMIC DNA]</scope>
</reference>
<feature type="region of interest" description="Disordered" evidence="1">
    <location>
        <begin position="491"/>
        <end position="510"/>
    </location>
</feature>
<comment type="caution">
    <text evidence="2">The sequence shown here is derived from an EMBL/GenBank/DDBJ whole genome shotgun (WGS) entry which is preliminary data.</text>
</comment>
<name>A0A427AKM2_ENSVE</name>
<feature type="compositionally biased region" description="Pro residues" evidence="1">
    <location>
        <begin position="491"/>
        <end position="500"/>
    </location>
</feature>
<sequence length="711" mass="79517">MKTCLIIFPNSARLRARQKERIAQRQTTDFSHSTDRTELLTQSMVQSVCEAERLDKKIQDDNNEQVVTIDQEDDTSTQPLDDKRTESPARLGKFSKHGYKRFHSDHLDLSVRPPGSLSADIFWPRNQLQSTNIAVSLPSNNLLPVLGLCAPNANQAGSSSRNFRSPLRLSTSSNGQRRISSRNVECPLPAASCSRPPNDMNIELKEKSVSASILPEASEDSFHHKLKNMIPDGYFPFYPVWSSFASLQEKLGFPNLTFDVNMAPKFPLPPKNLMKPHSDLLPSLSLTMEYINSSFQELPNMPVLPNLRQQPSDSLKQKQQMTELTSRLDIDPMPGTRSSLPENHQKVLDNIMMRTQSATNKLLKKRLKADAWSEDELDALWIGVRRHGRGEKLQNLSHDSNSNVHSNESNVGMTLDPHKQRTFVNSSSINAIAVGSSNTNKLPHWLREAVNIPHSRPPEPELRPTLPPVVSAIAQSVRLLYGEEKTFPPFAIPGLPPIQPKDPRKSLKRKRKLDRLQQLTPDIDGTIEKFDHSSAGTIPPVSQIMESTPDLGRPDLNENFTLQNLNLNSPSLSSFATQEKSSGSALAACPEVLEQVKSCMSPGPCGLSVTEMPGLSCQRMEMSKSKDLERFKHDGKGLNEDLEDSHGKQKTARCSLLGCWDKMLSSEQTSQADSRDLSKTQSDTSRPNQMNLKEMSFEEIVSDNNQSEHEQ</sequence>
<feature type="region of interest" description="Disordered" evidence="1">
    <location>
        <begin position="156"/>
        <end position="180"/>
    </location>
</feature>
<dbReference type="EMBL" id="AMZH03002096">
    <property type="protein sequence ID" value="RRT76805.1"/>
    <property type="molecule type" value="Genomic_DNA"/>
</dbReference>
<evidence type="ECO:0000313" key="3">
    <source>
        <dbReference type="Proteomes" id="UP000287651"/>
    </source>
</evidence>
<accession>A0A427AKM2</accession>
<protein>
    <submittedName>
        <fullName evidence="2">Uncharacterized protein</fullName>
    </submittedName>
</protein>
<dbReference type="AlphaFoldDB" id="A0A427AKM2"/>
<feature type="compositionally biased region" description="Polar residues" evidence="1">
    <location>
        <begin position="679"/>
        <end position="691"/>
    </location>
</feature>
<gene>
    <name evidence="2" type="ORF">B296_00007642</name>
</gene>
<feature type="region of interest" description="Disordered" evidence="1">
    <location>
        <begin position="666"/>
        <end position="711"/>
    </location>
</feature>
<feature type="region of interest" description="Disordered" evidence="1">
    <location>
        <begin position="526"/>
        <end position="556"/>
    </location>
</feature>
<dbReference type="Proteomes" id="UP000287651">
    <property type="component" value="Unassembled WGS sequence"/>
</dbReference>